<dbReference type="AlphaFoldDB" id="A0A8J6DPR7"/>
<comment type="caution">
    <text evidence="2">The sequence shown here is derived from an EMBL/GenBank/DDBJ whole genome shotgun (WGS) entry which is preliminary data.</text>
</comment>
<feature type="compositionally biased region" description="Low complexity" evidence="1">
    <location>
        <begin position="300"/>
        <end position="312"/>
    </location>
</feature>
<organism evidence="2 3">
    <name type="scientific">Galemys pyrenaicus</name>
    <name type="common">Iberian desman</name>
    <name type="synonym">Pyrenean desman</name>
    <dbReference type="NCBI Taxonomy" id="202257"/>
    <lineage>
        <taxon>Eukaryota</taxon>
        <taxon>Metazoa</taxon>
        <taxon>Chordata</taxon>
        <taxon>Craniata</taxon>
        <taxon>Vertebrata</taxon>
        <taxon>Euteleostomi</taxon>
        <taxon>Mammalia</taxon>
        <taxon>Eutheria</taxon>
        <taxon>Laurasiatheria</taxon>
        <taxon>Eulipotyphla</taxon>
        <taxon>Talpidae</taxon>
        <taxon>Galemys</taxon>
    </lineage>
</organism>
<keyword evidence="3" id="KW-1185">Reference proteome</keyword>
<feature type="non-terminal residue" evidence="2">
    <location>
        <position position="1"/>
    </location>
</feature>
<protein>
    <submittedName>
        <fullName evidence="2">Uncharacterized protein</fullName>
    </submittedName>
</protein>
<evidence type="ECO:0000313" key="2">
    <source>
        <dbReference type="EMBL" id="KAG8513863.1"/>
    </source>
</evidence>
<feature type="compositionally biased region" description="Gly residues" evidence="1">
    <location>
        <begin position="356"/>
        <end position="366"/>
    </location>
</feature>
<reference evidence="2" key="1">
    <citation type="journal article" date="2021" name="Evol. Appl.">
        <title>The genome of the Pyrenean desman and the effects of bottlenecks and inbreeding on the genomic landscape of an endangered species.</title>
        <authorList>
            <person name="Escoda L."/>
            <person name="Castresana J."/>
        </authorList>
    </citation>
    <scope>NUCLEOTIDE SEQUENCE</scope>
    <source>
        <strain evidence="2">IBE-C5619</strain>
    </source>
</reference>
<dbReference type="EMBL" id="JAGFMF010011757">
    <property type="protein sequence ID" value="KAG8513863.1"/>
    <property type="molecule type" value="Genomic_DNA"/>
</dbReference>
<gene>
    <name evidence="2" type="ORF">J0S82_004281</name>
</gene>
<dbReference type="Proteomes" id="UP000700334">
    <property type="component" value="Unassembled WGS sequence"/>
</dbReference>
<feature type="region of interest" description="Disordered" evidence="1">
    <location>
        <begin position="115"/>
        <end position="394"/>
    </location>
</feature>
<feature type="compositionally biased region" description="Low complexity" evidence="1">
    <location>
        <begin position="218"/>
        <end position="258"/>
    </location>
</feature>
<feature type="compositionally biased region" description="Low complexity" evidence="1">
    <location>
        <begin position="130"/>
        <end position="141"/>
    </location>
</feature>
<name>A0A8J6DPR7_GALPY</name>
<accession>A0A8J6DPR7</accession>
<sequence length="409" mass="41640">PASSGTSVPRLGVGGSGALHTGPHAAWLAVWPPGQQPGCARQTHKRELRVGGALTPPPEDLVSPWAPAKGGGPQWAGTEQRPWGCICGALAAVKARVSQRAARAAAEAGLEEQRLRVAGQGTGPRPSLLPAGPRRGGSSAAGRKERRGMTQRPGACSAQPPQLPQHSHSGTWARAGAGGPGPGRGRDGGCGKQASVRPGLRALKRRRRPGAEQRAQGRRAPCGRAGGSSSAGAHRSLQQHWPRAAGRPPRPLLCSPSLAAGPGGRRGLQAPTAPPRWDPAQGCASLSPWRCSSVSPTPNASPGAAARAAPHSAGREKRGRPGAGDSPLLRGDQPLCPGRLRGRMGRRALARPGQAEGWGGGEGGADFLGSPEVTAQAATAPAASGAATAAHGSGELRMEWVREQVEREG</sequence>
<evidence type="ECO:0000313" key="3">
    <source>
        <dbReference type="Proteomes" id="UP000700334"/>
    </source>
</evidence>
<proteinExistence type="predicted"/>
<evidence type="ECO:0000256" key="1">
    <source>
        <dbReference type="SAM" id="MobiDB-lite"/>
    </source>
</evidence>
<feature type="compositionally biased region" description="Basic residues" evidence="1">
    <location>
        <begin position="340"/>
        <end position="349"/>
    </location>
</feature>
<feature type="compositionally biased region" description="Low complexity" evidence="1">
    <location>
        <begin position="374"/>
        <end position="390"/>
    </location>
</feature>